<name>A0ABN9TNE2_9DINO</name>
<sequence>MVLLARRLAGRREVALGADATRTRDRAAQARESAAVGGDAMLDPPAAWSALDPPAACRASPRAPTAPGLFFFRADDGAVIWAGLGRASPSNSIEALRGPPSICKP</sequence>
<reference evidence="1" key="1">
    <citation type="submission" date="2023-10" db="EMBL/GenBank/DDBJ databases">
        <authorList>
            <person name="Chen Y."/>
            <person name="Shah S."/>
            <person name="Dougan E. K."/>
            <person name="Thang M."/>
            <person name="Chan C."/>
        </authorList>
    </citation>
    <scope>NUCLEOTIDE SEQUENCE [LARGE SCALE GENOMIC DNA]</scope>
</reference>
<evidence type="ECO:0000313" key="1">
    <source>
        <dbReference type="EMBL" id="CAK0847591.1"/>
    </source>
</evidence>
<comment type="caution">
    <text evidence="1">The sequence shown here is derived from an EMBL/GenBank/DDBJ whole genome shotgun (WGS) entry which is preliminary data.</text>
</comment>
<dbReference type="EMBL" id="CAUYUJ010014915">
    <property type="protein sequence ID" value="CAK0847591.1"/>
    <property type="molecule type" value="Genomic_DNA"/>
</dbReference>
<protein>
    <submittedName>
        <fullName evidence="1">Uncharacterized protein</fullName>
    </submittedName>
</protein>
<proteinExistence type="predicted"/>
<accession>A0ABN9TNE2</accession>
<dbReference type="Proteomes" id="UP001189429">
    <property type="component" value="Unassembled WGS sequence"/>
</dbReference>
<evidence type="ECO:0000313" key="2">
    <source>
        <dbReference type="Proteomes" id="UP001189429"/>
    </source>
</evidence>
<gene>
    <name evidence="1" type="ORF">PCOR1329_LOCUS40759</name>
</gene>
<organism evidence="1 2">
    <name type="scientific">Prorocentrum cordatum</name>
    <dbReference type="NCBI Taxonomy" id="2364126"/>
    <lineage>
        <taxon>Eukaryota</taxon>
        <taxon>Sar</taxon>
        <taxon>Alveolata</taxon>
        <taxon>Dinophyceae</taxon>
        <taxon>Prorocentrales</taxon>
        <taxon>Prorocentraceae</taxon>
        <taxon>Prorocentrum</taxon>
    </lineage>
</organism>
<keyword evidence="2" id="KW-1185">Reference proteome</keyword>